<feature type="domain" description="HTH lysR-type" evidence="5">
    <location>
        <begin position="11"/>
        <end position="68"/>
    </location>
</feature>
<keyword evidence="3" id="KW-0238">DNA-binding</keyword>
<protein>
    <submittedName>
        <fullName evidence="6">LysR family transcriptional regulator</fullName>
    </submittedName>
</protein>
<dbReference type="Pfam" id="PF00126">
    <property type="entry name" value="HTH_1"/>
    <property type="match status" value="1"/>
</dbReference>
<dbReference type="FunFam" id="1.10.10.10:FF:000001">
    <property type="entry name" value="LysR family transcriptional regulator"/>
    <property type="match status" value="1"/>
</dbReference>
<dbReference type="PANTHER" id="PTHR30537:SF35">
    <property type="entry name" value="TRANSCRIPTIONAL REGULATORY PROTEIN"/>
    <property type="match status" value="1"/>
</dbReference>
<dbReference type="Gene3D" id="1.10.10.10">
    <property type="entry name" value="Winged helix-like DNA-binding domain superfamily/Winged helix DNA-binding domain"/>
    <property type="match status" value="1"/>
</dbReference>
<dbReference type="GO" id="GO:0006351">
    <property type="term" value="P:DNA-templated transcription"/>
    <property type="evidence" value="ECO:0007669"/>
    <property type="project" value="TreeGrafter"/>
</dbReference>
<evidence type="ECO:0000256" key="3">
    <source>
        <dbReference type="ARBA" id="ARBA00023125"/>
    </source>
</evidence>
<dbReference type="Pfam" id="PF03466">
    <property type="entry name" value="LysR_substrate"/>
    <property type="match status" value="1"/>
</dbReference>
<dbReference type="AlphaFoldDB" id="A0A7C9TL27"/>
<dbReference type="GO" id="GO:0003700">
    <property type="term" value="F:DNA-binding transcription factor activity"/>
    <property type="evidence" value="ECO:0007669"/>
    <property type="project" value="InterPro"/>
</dbReference>
<keyword evidence="4" id="KW-0804">Transcription</keyword>
<sequence length="312" mass="33971">MQDPTDHRATPLWAHVHALTVLADTGSFTAAAQRLACSKAAMSQRVAELERAAGVPLVQRTTRSVRLTEAGLQLVERSRAAFETIDDALAGVRNLAAAPRGLVRLTAPVALARQQLLPRLPDFLRQHPQVRLELDLSDRLVSLAKEGFDLALRHTSHPPDTHVGVPLCDTRSWVVASPGYLARQGLPRRPEDLSTLDCLFYPRPGEQALWSFEPATGGARLSVPVHGPFAANNSEALREMALAGLGLALLPDFSLQPWLGRGELVAVLPDWRSVGTFGTQLWVLRPHTSQVPLAVQALTAWLRRQFSAGFGT</sequence>
<comment type="similarity">
    <text evidence="1">Belongs to the LysR transcriptional regulatory family.</text>
</comment>
<dbReference type="EMBL" id="JAAGOH010000024">
    <property type="protein sequence ID" value="NDY92938.1"/>
    <property type="molecule type" value="Genomic_DNA"/>
</dbReference>
<keyword evidence="2" id="KW-0805">Transcription regulation</keyword>
<keyword evidence="7" id="KW-1185">Reference proteome</keyword>
<dbReference type="SUPFAM" id="SSF46785">
    <property type="entry name" value="Winged helix' DNA-binding domain"/>
    <property type="match status" value="1"/>
</dbReference>
<dbReference type="RefSeq" id="WP_163458988.1">
    <property type="nucleotide sequence ID" value="NZ_JAAGOH010000024.1"/>
</dbReference>
<accession>A0A7C9TL27</accession>
<dbReference type="CDD" id="cd08422">
    <property type="entry name" value="PBP2_CrgA_like"/>
    <property type="match status" value="1"/>
</dbReference>
<evidence type="ECO:0000313" key="6">
    <source>
        <dbReference type="EMBL" id="NDY92938.1"/>
    </source>
</evidence>
<evidence type="ECO:0000313" key="7">
    <source>
        <dbReference type="Proteomes" id="UP000484255"/>
    </source>
</evidence>
<reference evidence="6 7" key="1">
    <citation type="submission" date="2020-02" db="EMBL/GenBank/DDBJ databases">
        <title>Ideonella bacterium strain TBM-1.</title>
        <authorList>
            <person name="Chen W.-M."/>
        </authorList>
    </citation>
    <scope>NUCLEOTIDE SEQUENCE [LARGE SCALE GENOMIC DNA]</scope>
    <source>
        <strain evidence="6 7">TBM-1</strain>
    </source>
</reference>
<dbReference type="InterPro" id="IPR036390">
    <property type="entry name" value="WH_DNA-bd_sf"/>
</dbReference>
<organism evidence="6 7">
    <name type="scientific">Ideonella livida</name>
    <dbReference type="NCBI Taxonomy" id="2707176"/>
    <lineage>
        <taxon>Bacteria</taxon>
        <taxon>Pseudomonadati</taxon>
        <taxon>Pseudomonadota</taxon>
        <taxon>Betaproteobacteria</taxon>
        <taxon>Burkholderiales</taxon>
        <taxon>Sphaerotilaceae</taxon>
        <taxon>Ideonella</taxon>
    </lineage>
</organism>
<dbReference type="Gene3D" id="3.40.190.290">
    <property type="match status" value="1"/>
</dbReference>
<dbReference type="InterPro" id="IPR036388">
    <property type="entry name" value="WH-like_DNA-bd_sf"/>
</dbReference>
<dbReference type="PANTHER" id="PTHR30537">
    <property type="entry name" value="HTH-TYPE TRANSCRIPTIONAL REGULATOR"/>
    <property type="match status" value="1"/>
</dbReference>
<dbReference type="PROSITE" id="PS50931">
    <property type="entry name" value="HTH_LYSR"/>
    <property type="match status" value="1"/>
</dbReference>
<dbReference type="SUPFAM" id="SSF53850">
    <property type="entry name" value="Periplasmic binding protein-like II"/>
    <property type="match status" value="1"/>
</dbReference>
<evidence type="ECO:0000256" key="2">
    <source>
        <dbReference type="ARBA" id="ARBA00023015"/>
    </source>
</evidence>
<name>A0A7C9TL27_9BURK</name>
<dbReference type="InterPro" id="IPR058163">
    <property type="entry name" value="LysR-type_TF_proteobact-type"/>
</dbReference>
<evidence type="ECO:0000259" key="5">
    <source>
        <dbReference type="PROSITE" id="PS50931"/>
    </source>
</evidence>
<dbReference type="InterPro" id="IPR005119">
    <property type="entry name" value="LysR_subst-bd"/>
</dbReference>
<evidence type="ECO:0000256" key="4">
    <source>
        <dbReference type="ARBA" id="ARBA00023163"/>
    </source>
</evidence>
<evidence type="ECO:0000256" key="1">
    <source>
        <dbReference type="ARBA" id="ARBA00009437"/>
    </source>
</evidence>
<proteinExistence type="inferred from homology"/>
<dbReference type="GO" id="GO:0043565">
    <property type="term" value="F:sequence-specific DNA binding"/>
    <property type="evidence" value="ECO:0007669"/>
    <property type="project" value="TreeGrafter"/>
</dbReference>
<dbReference type="Proteomes" id="UP000484255">
    <property type="component" value="Unassembled WGS sequence"/>
</dbReference>
<comment type="caution">
    <text evidence="6">The sequence shown here is derived from an EMBL/GenBank/DDBJ whole genome shotgun (WGS) entry which is preliminary data.</text>
</comment>
<gene>
    <name evidence="6" type="ORF">G3A44_17225</name>
</gene>
<dbReference type="InterPro" id="IPR000847">
    <property type="entry name" value="LysR_HTH_N"/>
</dbReference>